<feature type="transmembrane region" description="Helical" evidence="8">
    <location>
        <begin position="29"/>
        <end position="46"/>
    </location>
</feature>
<dbReference type="OrthoDB" id="1819027at2"/>
<dbReference type="GO" id="GO:0043093">
    <property type="term" value="P:FtsZ-dependent cytokinesis"/>
    <property type="evidence" value="ECO:0007669"/>
    <property type="project" value="UniProtKB-UniRule"/>
</dbReference>
<dbReference type="GO" id="GO:0032153">
    <property type="term" value="C:cell division site"/>
    <property type="evidence" value="ECO:0007669"/>
    <property type="project" value="UniProtKB-UniRule"/>
</dbReference>
<evidence type="ECO:0000256" key="8">
    <source>
        <dbReference type="HAMAP-Rule" id="MF_00912"/>
    </source>
</evidence>
<dbReference type="Pfam" id="PF08478">
    <property type="entry name" value="POTRA_1"/>
    <property type="match status" value="1"/>
</dbReference>
<evidence type="ECO:0000256" key="3">
    <source>
        <dbReference type="ARBA" id="ARBA00022618"/>
    </source>
</evidence>
<evidence type="ECO:0000313" key="11">
    <source>
        <dbReference type="Proteomes" id="UP000030401"/>
    </source>
</evidence>
<dbReference type="STRING" id="1385512.N784_07660"/>
<comment type="function">
    <text evidence="8">Cell division protein that may be involved in stabilizing or promoting the assembly of the division complex.</text>
</comment>
<keyword evidence="11" id="KW-1185">Reference proteome</keyword>
<proteinExistence type="inferred from homology"/>
<dbReference type="PROSITE" id="PS51779">
    <property type="entry name" value="POTRA"/>
    <property type="match status" value="1"/>
</dbReference>
<keyword evidence="3 8" id="KW-0132">Cell division</keyword>
<evidence type="ECO:0000256" key="5">
    <source>
        <dbReference type="ARBA" id="ARBA00022989"/>
    </source>
</evidence>
<comment type="subcellular location">
    <subcellularLocation>
        <location evidence="8">Cell membrane</location>
        <topology evidence="8">Single-pass type II membrane protein</topology>
    </subcellularLocation>
    <subcellularLocation>
        <location evidence="1">Membrane</location>
    </subcellularLocation>
    <text evidence="8">Localizes to the division septum.</text>
</comment>
<dbReference type="InterPro" id="IPR026580">
    <property type="entry name" value="DivIB"/>
</dbReference>
<feature type="domain" description="POTRA" evidence="9">
    <location>
        <begin position="51"/>
        <end position="119"/>
    </location>
</feature>
<dbReference type="GO" id="GO:0005886">
    <property type="term" value="C:plasma membrane"/>
    <property type="evidence" value="ECO:0007669"/>
    <property type="project" value="UniProtKB-SubCell"/>
</dbReference>
<evidence type="ECO:0000256" key="1">
    <source>
        <dbReference type="ARBA" id="ARBA00004370"/>
    </source>
</evidence>
<evidence type="ECO:0000256" key="6">
    <source>
        <dbReference type="ARBA" id="ARBA00023136"/>
    </source>
</evidence>
<dbReference type="eggNOG" id="COG1589">
    <property type="taxonomic scope" value="Bacteria"/>
</dbReference>
<dbReference type="InterPro" id="IPR005548">
    <property type="entry name" value="Cell_div_FtsQ/DivIB_C"/>
</dbReference>
<evidence type="ECO:0000259" key="9">
    <source>
        <dbReference type="PROSITE" id="PS51779"/>
    </source>
</evidence>
<evidence type="ECO:0000256" key="4">
    <source>
        <dbReference type="ARBA" id="ARBA00022692"/>
    </source>
</evidence>
<evidence type="ECO:0000256" key="2">
    <source>
        <dbReference type="ARBA" id="ARBA00022475"/>
    </source>
</evidence>
<evidence type="ECO:0000313" key="10">
    <source>
        <dbReference type="EMBL" id="KGX88537.1"/>
    </source>
</evidence>
<comment type="similarity">
    <text evidence="8">Belongs to the FtsQ/DivIB family. DivIB subfamily.</text>
</comment>
<reference evidence="10 11" key="1">
    <citation type="submission" date="2013-08" db="EMBL/GenBank/DDBJ databases">
        <authorList>
            <person name="Huang J."/>
            <person name="Wang G."/>
        </authorList>
    </citation>
    <scope>NUCLEOTIDE SEQUENCE [LARGE SCALE GENOMIC DNA]</scope>
    <source>
        <strain evidence="10 11">JSM 072002</strain>
    </source>
</reference>
<keyword evidence="5 8" id="KW-1133">Transmembrane helix</keyword>
<dbReference type="Proteomes" id="UP000030401">
    <property type="component" value="Unassembled WGS sequence"/>
</dbReference>
<dbReference type="Pfam" id="PF03799">
    <property type="entry name" value="FtsQ_DivIB_C"/>
    <property type="match status" value="1"/>
</dbReference>
<protein>
    <recommendedName>
        <fullName evidence="8">Cell division protein DivIB</fullName>
    </recommendedName>
</protein>
<evidence type="ECO:0000256" key="7">
    <source>
        <dbReference type="ARBA" id="ARBA00023306"/>
    </source>
</evidence>
<dbReference type="InterPro" id="IPR034746">
    <property type="entry name" value="POTRA"/>
</dbReference>
<sequence>MSEKKKIVSIEDRIPKLKEARRKKANRRLIMYLSFFFLLILLIIYLQSPLSNVQEVKVSGTLHLKEEAVIKESGITTSDNFWKVNRQEVASTLKEHTEIKSVRVDKQFPATIMLHIEEEDRVGYVQKNGGFYPILSTGEQLTSYKTETPSGDAPILIGWKKQKYVEQMTKELQQLPESIAQLISEIHWKPTDQNPYKIHLYMNDGYEVIATIRNFSEKMQAYPSIVSQLDSSQKGVIHIDVGAYFEEYPSKKNEKEGNSEDE</sequence>
<organism evidence="10 11">
    <name type="scientific">Pontibacillus litoralis JSM 072002</name>
    <dbReference type="NCBI Taxonomy" id="1385512"/>
    <lineage>
        <taxon>Bacteria</taxon>
        <taxon>Bacillati</taxon>
        <taxon>Bacillota</taxon>
        <taxon>Bacilli</taxon>
        <taxon>Bacillales</taxon>
        <taxon>Bacillaceae</taxon>
        <taxon>Pontibacillus</taxon>
    </lineage>
</organism>
<name>A0A0A5HY64_9BACI</name>
<dbReference type="RefSeq" id="WP_036832157.1">
    <property type="nucleotide sequence ID" value="NZ_AVPG01000002.1"/>
</dbReference>
<keyword evidence="4 8" id="KW-0812">Transmembrane</keyword>
<dbReference type="Gene3D" id="3.40.50.10960">
    <property type="match status" value="1"/>
</dbReference>
<gene>
    <name evidence="8" type="primary">divIB</name>
    <name evidence="10" type="ORF">N784_07660</name>
</gene>
<comment type="caution">
    <text evidence="10">The sequence shown here is derived from an EMBL/GenBank/DDBJ whole genome shotgun (WGS) entry which is preliminary data.</text>
</comment>
<dbReference type="PANTHER" id="PTHR37820:SF1">
    <property type="entry name" value="CELL DIVISION PROTEIN FTSQ"/>
    <property type="match status" value="1"/>
</dbReference>
<dbReference type="AlphaFoldDB" id="A0A0A5HY64"/>
<dbReference type="Gene3D" id="3.10.20.310">
    <property type="entry name" value="membrane protein fhac"/>
    <property type="match status" value="1"/>
</dbReference>
<dbReference type="EMBL" id="AVPG01000002">
    <property type="protein sequence ID" value="KGX88537.1"/>
    <property type="molecule type" value="Genomic_DNA"/>
</dbReference>
<dbReference type="HAMAP" id="MF_00912">
    <property type="entry name" value="DivIB"/>
    <property type="match status" value="1"/>
</dbReference>
<keyword evidence="6 8" id="KW-0472">Membrane</keyword>
<dbReference type="InterPro" id="IPR013685">
    <property type="entry name" value="POTRA_FtsQ_type"/>
</dbReference>
<keyword evidence="2 8" id="KW-1003">Cell membrane</keyword>
<dbReference type="PANTHER" id="PTHR37820">
    <property type="entry name" value="CELL DIVISION PROTEIN DIVIB"/>
    <property type="match status" value="1"/>
</dbReference>
<keyword evidence="7 8" id="KW-0131">Cell cycle</keyword>
<accession>A0A0A5HY64</accession>
<dbReference type="InterPro" id="IPR050487">
    <property type="entry name" value="FtsQ_DivIB"/>
</dbReference>